<keyword evidence="8" id="KW-1185">Reference proteome</keyword>
<evidence type="ECO:0000313" key="7">
    <source>
        <dbReference type="EMBL" id="MBB5516391.1"/>
    </source>
</evidence>
<reference evidence="7 8" key="1">
    <citation type="submission" date="2020-08" db="EMBL/GenBank/DDBJ databases">
        <title>Genomic Encyclopedia of Type Strains, Phase IV (KMG-IV): sequencing the most valuable type-strain genomes for metagenomic binning, comparative biology and taxonomic classification.</title>
        <authorList>
            <person name="Goeker M."/>
        </authorList>
    </citation>
    <scope>NUCLEOTIDE SEQUENCE [LARGE SCALE GENOMIC DNA]</scope>
    <source>
        <strain evidence="7 8">DSM 103377</strain>
    </source>
</reference>
<keyword evidence="3" id="KW-0998">Cell outer membrane</keyword>
<keyword evidence="2 4" id="KW-0472">Membrane</keyword>
<dbReference type="EMBL" id="JACIJS010000007">
    <property type="protein sequence ID" value="MBB5516391.1"/>
    <property type="molecule type" value="Genomic_DNA"/>
</dbReference>
<gene>
    <name evidence="7" type="ORF">FHS89_002422</name>
</gene>
<dbReference type="InterPro" id="IPR006664">
    <property type="entry name" value="OMP_bac"/>
</dbReference>
<comment type="subcellular location">
    <subcellularLocation>
        <location evidence="1">Cell outer membrane</location>
    </subcellularLocation>
</comment>
<dbReference type="AlphaFoldDB" id="A0A840WP38"/>
<evidence type="ECO:0000256" key="3">
    <source>
        <dbReference type="ARBA" id="ARBA00023237"/>
    </source>
</evidence>
<keyword evidence="5" id="KW-0732">Signal</keyword>
<dbReference type="PANTHER" id="PTHR30329">
    <property type="entry name" value="STATOR ELEMENT OF FLAGELLAR MOTOR COMPLEX"/>
    <property type="match status" value="1"/>
</dbReference>
<dbReference type="PROSITE" id="PS51257">
    <property type="entry name" value="PROKAR_LIPOPROTEIN"/>
    <property type="match status" value="1"/>
</dbReference>
<comment type="caution">
    <text evidence="7">The sequence shown here is derived from an EMBL/GenBank/DDBJ whole genome shotgun (WGS) entry which is preliminary data.</text>
</comment>
<proteinExistence type="predicted"/>
<evidence type="ECO:0000256" key="1">
    <source>
        <dbReference type="ARBA" id="ARBA00004442"/>
    </source>
</evidence>
<dbReference type="RefSeq" id="WP_184011962.1">
    <property type="nucleotide sequence ID" value="NZ_JACIJS010000007.1"/>
</dbReference>
<dbReference type="SUPFAM" id="SSF103088">
    <property type="entry name" value="OmpA-like"/>
    <property type="match status" value="1"/>
</dbReference>
<dbReference type="InterPro" id="IPR036737">
    <property type="entry name" value="OmpA-like_sf"/>
</dbReference>
<dbReference type="Gene3D" id="3.30.1330.60">
    <property type="entry name" value="OmpA-like domain"/>
    <property type="match status" value="1"/>
</dbReference>
<feature type="signal peptide" evidence="5">
    <location>
        <begin position="1"/>
        <end position="17"/>
    </location>
</feature>
<feature type="chain" id="PRO_5033017154" evidence="5">
    <location>
        <begin position="18"/>
        <end position="189"/>
    </location>
</feature>
<dbReference type="CDD" id="cd07185">
    <property type="entry name" value="OmpA_C-like"/>
    <property type="match status" value="1"/>
</dbReference>
<dbReference type="PROSITE" id="PS51123">
    <property type="entry name" value="OMPA_2"/>
    <property type="match status" value="1"/>
</dbReference>
<evidence type="ECO:0000256" key="4">
    <source>
        <dbReference type="PROSITE-ProRule" id="PRU00473"/>
    </source>
</evidence>
<dbReference type="InterPro" id="IPR050330">
    <property type="entry name" value="Bact_OuterMem_StrucFunc"/>
</dbReference>
<dbReference type="PROSITE" id="PS01068">
    <property type="entry name" value="OMPA_1"/>
    <property type="match status" value="1"/>
</dbReference>
<dbReference type="PRINTS" id="PR01021">
    <property type="entry name" value="OMPADOMAIN"/>
</dbReference>
<dbReference type="GO" id="GO:0009279">
    <property type="term" value="C:cell outer membrane"/>
    <property type="evidence" value="ECO:0007669"/>
    <property type="project" value="UniProtKB-SubCell"/>
</dbReference>
<protein>
    <submittedName>
        <fullName evidence="7">Outer membrane protein OmpA-like peptidoglycan-associated protein</fullName>
    </submittedName>
</protein>
<sequence>MKAVSSIMIAGAAFALAACGGSQMDDSSGTSTTMAPPPPAEYTVYFGFDRSDLSSLAAATVNRATEAAVSTSANVSLVGHTDTTGSNAYNQALSEARAATVSAAMTAGGVNPAVISASGRGEMDLAVATADGVREPRNRRVEVTLSDMMMAEMEVAMEAAPAMADTANCVMSGGKCVVLTNHPDEEVTN</sequence>
<dbReference type="InterPro" id="IPR006690">
    <property type="entry name" value="OMPA-like_CS"/>
</dbReference>
<dbReference type="Proteomes" id="UP000553766">
    <property type="component" value="Unassembled WGS sequence"/>
</dbReference>
<name>A0A840WP38_9RHOB</name>
<evidence type="ECO:0000256" key="5">
    <source>
        <dbReference type="SAM" id="SignalP"/>
    </source>
</evidence>
<dbReference type="InterPro" id="IPR006665">
    <property type="entry name" value="OmpA-like"/>
</dbReference>
<evidence type="ECO:0000259" key="6">
    <source>
        <dbReference type="PROSITE" id="PS51123"/>
    </source>
</evidence>
<evidence type="ECO:0000256" key="2">
    <source>
        <dbReference type="ARBA" id="ARBA00023136"/>
    </source>
</evidence>
<dbReference type="PANTHER" id="PTHR30329:SF21">
    <property type="entry name" value="LIPOPROTEIN YIAD-RELATED"/>
    <property type="match status" value="1"/>
</dbReference>
<dbReference type="Pfam" id="PF00691">
    <property type="entry name" value="OmpA"/>
    <property type="match status" value="1"/>
</dbReference>
<feature type="domain" description="OmpA-like" evidence="6">
    <location>
        <begin position="33"/>
        <end position="149"/>
    </location>
</feature>
<evidence type="ECO:0000313" key="8">
    <source>
        <dbReference type="Proteomes" id="UP000553766"/>
    </source>
</evidence>
<accession>A0A840WP38</accession>
<organism evidence="7 8">
    <name type="scientific">Rubricella aquisinus</name>
    <dbReference type="NCBI Taxonomy" id="2028108"/>
    <lineage>
        <taxon>Bacteria</taxon>
        <taxon>Pseudomonadati</taxon>
        <taxon>Pseudomonadota</taxon>
        <taxon>Alphaproteobacteria</taxon>
        <taxon>Rhodobacterales</taxon>
        <taxon>Paracoccaceae</taxon>
        <taxon>Rubricella</taxon>
    </lineage>
</organism>